<dbReference type="RefSeq" id="WP_005259252.1">
    <property type="nucleotide sequence ID" value="NZ_BMDR01000002.1"/>
</dbReference>
<sequence>MKDFFQDFFTKNVNNNDNRTVNNNIVIEGENNPFEKSKDEEHLSRLKSVYEITIATRNLEIGQLVQRNNFFMIFQGVLFACLIYSSNTVPYVHLILCSVGFYVAYSQTAVAAGAKYWQEFWEKKLETIEQHLLTFYKKDEKNIAIDNNLTEFYQLFSTEQSEINNDVIKQLDRNIKNDSCRAKINNFWHSILNQKIINYFTFLKVIYSRELILNKPSVSKIPIRVGRFFMITWGLLFISTLWLPNKWLEDKNLNENYLRGFPTHKESAKQEIYFSSTNSLGNTENPLNIHIKDLEKLNDNQPINIELSINGKKIEAKGVIQ</sequence>
<dbReference type="OrthoDB" id="9153185at2"/>
<dbReference type="HOGENOM" id="CLU_865033_0_0_6"/>
<dbReference type="Pfam" id="PF24838">
    <property type="entry name" value="8xMP"/>
    <property type="match status" value="1"/>
</dbReference>
<dbReference type="AlphaFoldDB" id="N9Q0K2"/>
<keyword evidence="2" id="KW-1185">Reference proteome</keyword>
<dbReference type="Proteomes" id="UP000013173">
    <property type="component" value="Unassembled WGS sequence"/>
</dbReference>
<evidence type="ECO:0000313" key="2">
    <source>
        <dbReference type="Proteomes" id="UP000013173"/>
    </source>
</evidence>
<name>N9Q0K2_9GAMM</name>
<organism evidence="1 2">
    <name type="scientific">Acinetobacter vivianii</name>
    <dbReference type="NCBI Taxonomy" id="1776742"/>
    <lineage>
        <taxon>Bacteria</taxon>
        <taxon>Pseudomonadati</taxon>
        <taxon>Pseudomonadota</taxon>
        <taxon>Gammaproteobacteria</taxon>
        <taxon>Moraxellales</taxon>
        <taxon>Moraxellaceae</taxon>
        <taxon>Acinetobacter</taxon>
    </lineage>
</organism>
<dbReference type="GeneID" id="303682844"/>
<dbReference type="EMBL" id="APRW01000014">
    <property type="protein sequence ID" value="ENX19995.1"/>
    <property type="molecule type" value="Genomic_DNA"/>
</dbReference>
<protein>
    <submittedName>
        <fullName evidence="1">Uncharacterized protein</fullName>
    </submittedName>
</protein>
<dbReference type="PATRIC" id="fig|1217706.3.peg.2837"/>
<proteinExistence type="predicted"/>
<gene>
    <name evidence="1" type="ORF">F892_02913</name>
</gene>
<dbReference type="InterPro" id="IPR056918">
    <property type="entry name" value="8xMP"/>
</dbReference>
<evidence type="ECO:0000313" key="1">
    <source>
        <dbReference type="EMBL" id="ENX19995.1"/>
    </source>
</evidence>
<accession>N9Q0K2</accession>
<comment type="caution">
    <text evidence="1">The sequence shown here is derived from an EMBL/GenBank/DDBJ whole genome shotgun (WGS) entry which is preliminary data.</text>
</comment>
<reference evidence="1 2" key="1">
    <citation type="submission" date="2013-02" db="EMBL/GenBank/DDBJ databases">
        <title>The Genome Sequence of Acinetobacter sp. NIPH 2168.</title>
        <authorList>
            <consortium name="The Broad Institute Genome Sequencing Platform"/>
            <consortium name="The Broad Institute Genome Sequencing Center for Infectious Disease"/>
            <person name="Cerqueira G."/>
            <person name="Feldgarden M."/>
            <person name="Courvalin P."/>
            <person name="Perichon B."/>
            <person name="Grillot-Courvalin C."/>
            <person name="Clermont D."/>
            <person name="Rocha E."/>
            <person name="Yoon E.-J."/>
            <person name="Nemec A."/>
            <person name="Walker B."/>
            <person name="Young S.K."/>
            <person name="Zeng Q."/>
            <person name="Gargeya S."/>
            <person name="Fitzgerald M."/>
            <person name="Haas B."/>
            <person name="Abouelleil A."/>
            <person name="Alvarado L."/>
            <person name="Arachchi H.M."/>
            <person name="Berlin A.M."/>
            <person name="Chapman S.B."/>
            <person name="Dewar J."/>
            <person name="Goldberg J."/>
            <person name="Griggs A."/>
            <person name="Gujja S."/>
            <person name="Hansen M."/>
            <person name="Howarth C."/>
            <person name="Imamovic A."/>
            <person name="Larimer J."/>
            <person name="McCowan C."/>
            <person name="Murphy C."/>
            <person name="Neiman D."/>
            <person name="Pearson M."/>
            <person name="Priest M."/>
            <person name="Roberts A."/>
            <person name="Saif S."/>
            <person name="Shea T."/>
            <person name="Sisk P."/>
            <person name="Sykes S."/>
            <person name="Wortman J."/>
            <person name="Nusbaum C."/>
            <person name="Birren B."/>
        </authorList>
    </citation>
    <scope>NUCLEOTIDE SEQUENCE [LARGE SCALE GENOMIC DNA]</scope>
    <source>
        <strain evidence="1 2">NIPH 2168</strain>
    </source>
</reference>